<organism evidence="2 3">
    <name type="scientific">Catenulispora acidiphila (strain DSM 44928 / JCM 14897 / NBRC 102108 / NRRL B-24433 / ID139908)</name>
    <dbReference type="NCBI Taxonomy" id="479433"/>
    <lineage>
        <taxon>Bacteria</taxon>
        <taxon>Bacillati</taxon>
        <taxon>Actinomycetota</taxon>
        <taxon>Actinomycetes</taxon>
        <taxon>Catenulisporales</taxon>
        <taxon>Catenulisporaceae</taxon>
        <taxon>Catenulispora</taxon>
    </lineage>
</organism>
<dbReference type="STRING" id="479433.Caci_0581"/>
<keyword evidence="3" id="KW-1185">Reference proteome</keyword>
<keyword evidence="2" id="KW-0378">Hydrolase</keyword>
<dbReference type="PANTHER" id="PTHR46438:SF11">
    <property type="entry name" value="LIPASE-RELATED"/>
    <property type="match status" value="1"/>
</dbReference>
<dbReference type="InterPro" id="IPR000073">
    <property type="entry name" value="AB_hydrolase_1"/>
</dbReference>
<evidence type="ECO:0000313" key="2">
    <source>
        <dbReference type="EMBL" id="ACU69518.1"/>
    </source>
</evidence>
<dbReference type="KEGG" id="cai:Caci_0581"/>
<dbReference type="HOGENOM" id="CLU_020336_13_7_11"/>
<dbReference type="OrthoDB" id="27092at2"/>
<dbReference type="InterPro" id="IPR029058">
    <property type="entry name" value="AB_hydrolase_fold"/>
</dbReference>
<dbReference type="InParanoid" id="C7PYW2"/>
<dbReference type="eggNOG" id="COG2267">
    <property type="taxonomic scope" value="Bacteria"/>
</dbReference>
<evidence type="ECO:0000313" key="3">
    <source>
        <dbReference type="Proteomes" id="UP000000851"/>
    </source>
</evidence>
<evidence type="ECO:0000259" key="1">
    <source>
        <dbReference type="Pfam" id="PF12697"/>
    </source>
</evidence>
<proteinExistence type="predicted"/>
<accession>C7PYW2</accession>
<dbReference type="Proteomes" id="UP000000851">
    <property type="component" value="Chromosome"/>
</dbReference>
<dbReference type="SUPFAM" id="SSF53474">
    <property type="entry name" value="alpha/beta-Hydrolases"/>
    <property type="match status" value="1"/>
</dbReference>
<dbReference type="Pfam" id="PF12697">
    <property type="entry name" value="Abhydrolase_6"/>
    <property type="match status" value="1"/>
</dbReference>
<dbReference type="AlphaFoldDB" id="C7PYW2"/>
<name>C7PYW2_CATAD</name>
<protein>
    <submittedName>
        <fullName evidence="2">Alpha/beta hydrolase fold protein</fullName>
    </submittedName>
</protein>
<sequence length="275" mass="29845">MELSYARRGSGEPLVLIHGIGHRWQAWEPVLDRLAEHHDVIAIDIPGFGKSAPLKLAAGQHPTIGLAMERIAESFPGFGIERPHVAGNSLGGALALELARHGLAASATAFSPAGFWHTRWETAWALGNLSLTRAAAFAPEPVLRYIADHETTRALAFGMIFGKPRRLDPALALADTLALRAGRSFRPVGREAKHYRYAGESDVPTTVAWGTKDRILLRRQFAQAKQVLPKARFEDLPGCGHVPMNDDPERVSRLILETTGALPAGTREVVGPSDL</sequence>
<dbReference type="EMBL" id="CP001700">
    <property type="protein sequence ID" value="ACU69518.1"/>
    <property type="molecule type" value="Genomic_DNA"/>
</dbReference>
<feature type="domain" description="AB hydrolase-1" evidence="1">
    <location>
        <begin position="14"/>
        <end position="253"/>
    </location>
</feature>
<dbReference type="PRINTS" id="PR00111">
    <property type="entry name" value="ABHYDROLASE"/>
</dbReference>
<dbReference type="ESTHER" id="catad-c7pyw2">
    <property type="family name" value="6_AlphaBeta_hydrolase"/>
</dbReference>
<gene>
    <name evidence="2" type="ordered locus">Caci_0581</name>
</gene>
<reference evidence="2 3" key="1">
    <citation type="journal article" date="2009" name="Stand. Genomic Sci.">
        <title>Complete genome sequence of Catenulispora acidiphila type strain (ID 139908).</title>
        <authorList>
            <person name="Copeland A."/>
            <person name="Lapidus A."/>
            <person name="Glavina Del Rio T."/>
            <person name="Nolan M."/>
            <person name="Lucas S."/>
            <person name="Chen F."/>
            <person name="Tice H."/>
            <person name="Cheng J.F."/>
            <person name="Bruce D."/>
            <person name="Goodwin L."/>
            <person name="Pitluck S."/>
            <person name="Mikhailova N."/>
            <person name="Pati A."/>
            <person name="Ivanova N."/>
            <person name="Mavromatis K."/>
            <person name="Chen A."/>
            <person name="Palaniappan K."/>
            <person name="Chain P."/>
            <person name="Land M."/>
            <person name="Hauser L."/>
            <person name="Chang Y.J."/>
            <person name="Jeffries C.D."/>
            <person name="Chertkov O."/>
            <person name="Brettin T."/>
            <person name="Detter J.C."/>
            <person name="Han C."/>
            <person name="Ali Z."/>
            <person name="Tindall B.J."/>
            <person name="Goker M."/>
            <person name="Bristow J."/>
            <person name="Eisen J.A."/>
            <person name="Markowitz V."/>
            <person name="Hugenholtz P."/>
            <person name="Kyrpides N.C."/>
            <person name="Klenk H.P."/>
        </authorList>
    </citation>
    <scope>NUCLEOTIDE SEQUENCE [LARGE SCALE GENOMIC DNA]</scope>
    <source>
        <strain evidence="3">DSM 44928 / JCM 14897 / NBRC 102108 / NRRL B-24433 / ID139908</strain>
    </source>
</reference>
<dbReference type="PANTHER" id="PTHR46438">
    <property type="entry name" value="ALPHA/BETA-HYDROLASES SUPERFAMILY PROTEIN"/>
    <property type="match status" value="1"/>
</dbReference>
<dbReference type="GO" id="GO:0016787">
    <property type="term" value="F:hydrolase activity"/>
    <property type="evidence" value="ECO:0007669"/>
    <property type="project" value="UniProtKB-KW"/>
</dbReference>
<dbReference type="Gene3D" id="3.40.50.1820">
    <property type="entry name" value="alpha/beta hydrolase"/>
    <property type="match status" value="1"/>
</dbReference>
<dbReference type="RefSeq" id="WP_012784813.1">
    <property type="nucleotide sequence ID" value="NC_013131.1"/>
</dbReference>